<dbReference type="Proteomes" id="UP001623232">
    <property type="component" value="Chromosome"/>
</dbReference>
<keyword evidence="3" id="KW-1185">Reference proteome</keyword>
<accession>A0ABZ2XU87</accession>
<evidence type="ECO:0000313" key="3">
    <source>
        <dbReference type="Proteomes" id="UP001623232"/>
    </source>
</evidence>
<dbReference type="InterPro" id="IPR014922">
    <property type="entry name" value="YdhG-like"/>
</dbReference>
<organism evidence="2 3">
    <name type="scientific">Aliisedimentitalea scapharcae</name>
    <dbReference type="NCBI Taxonomy" id="1524259"/>
    <lineage>
        <taxon>Bacteria</taxon>
        <taxon>Pseudomonadati</taxon>
        <taxon>Pseudomonadota</taxon>
        <taxon>Alphaproteobacteria</taxon>
        <taxon>Rhodobacterales</taxon>
        <taxon>Roseobacteraceae</taxon>
        <taxon>Aliisedimentitalea</taxon>
    </lineage>
</organism>
<gene>
    <name evidence="2" type="ORF">QEZ52_17745</name>
</gene>
<protein>
    <submittedName>
        <fullName evidence="2">DUF1801 domain-containing protein</fullName>
    </submittedName>
</protein>
<feature type="domain" description="YdhG-like" evidence="1">
    <location>
        <begin position="36"/>
        <end position="135"/>
    </location>
</feature>
<reference evidence="2 3" key="1">
    <citation type="submission" date="2023-04" db="EMBL/GenBank/DDBJ databases">
        <title>Complete genome sequence of Alisedimentitalea scapharcae.</title>
        <authorList>
            <person name="Rong J.-C."/>
            <person name="Yi M.-L."/>
            <person name="Zhao Q."/>
        </authorList>
    </citation>
    <scope>NUCLEOTIDE SEQUENCE [LARGE SCALE GENOMIC DNA]</scope>
    <source>
        <strain evidence="2 3">KCTC 42119</strain>
    </source>
</reference>
<dbReference type="SUPFAM" id="SSF159888">
    <property type="entry name" value="YdhG-like"/>
    <property type="match status" value="1"/>
</dbReference>
<proteinExistence type="predicted"/>
<evidence type="ECO:0000313" key="2">
    <source>
        <dbReference type="EMBL" id="WZK88424.1"/>
    </source>
</evidence>
<dbReference type="RefSeq" id="WP_406645810.1">
    <property type="nucleotide sequence ID" value="NZ_CP123584.1"/>
</dbReference>
<evidence type="ECO:0000259" key="1">
    <source>
        <dbReference type="Pfam" id="PF08818"/>
    </source>
</evidence>
<name>A0ABZ2XU87_9RHOB</name>
<dbReference type="EMBL" id="CP123584">
    <property type="protein sequence ID" value="WZK88424.1"/>
    <property type="molecule type" value="Genomic_DNA"/>
</dbReference>
<dbReference type="Pfam" id="PF08818">
    <property type="entry name" value="DUF1801"/>
    <property type="match status" value="1"/>
</dbReference>
<sequence>MGSSLAAMSTNKTIPTGQSVSTFLTAVVPERRALQARQLDGVFQRATGFEPQMWGESIVGYGRYHYVYNSGRSGDFLATGFAVRKGAFSLYIMPGYQDYGAILSRLGKHKTGKSCLYVNKLQDIELDVLEELIRAGVQDLGRMWTVFPV</sequence>